<name>A0A1V4HYY6_NITVU</name>
<dbReference type="STRING" id="29421.B2M20_08840"/>
<dbReference type="AlphaFoldDB" id="A0A1V4HYY6"/>
<comment type="caution">
    <text evidence="1">The sequence shown here is derived from an EMBL/GenBank/DDBJ whole genome shotgun (WGS) entry which is preliminary data.</text>
</comment>
<evidence type="ECO:0000313" key="2">
    <source>
        <dbReference type="Proteomes" id="UP000189940"/>
    </source>
</evidence>
<proteinExistence type="predicted"/>
<sequence length="240" mass="26407">MLKMGLFGWLRGSSARQTRLFGPTSEGLYGALPKGARWTLGSDPAASPSLFVPEPGELAFDIVECEWDEKIFKAVVVANCGERVVGFALVLPVSDGTITDGVDKISAGFNGQPVLHDRHEWIIPRGHPTRIATFVSLGEPTNNLVRLFEECFGMPATDRPAAPDFMCDMVVLRGLIVPESGRMTARCKVFLRTSDAEDETYAEFFLSINTLEKAIWVSEKAAEYRAPIIGWATSEIQRPQ</sequence>
<gene>
    <name evidence="1" type="ORF">B2M20_08840</name>
</gene>
<accession>A0A1V4HYY6</accession>
<organism evidence="1 2">
    <name type="scientific">Nitrobacter vulgaris</name>
    <dbReference type="NCBI Taxonomy" id="29421"/>
    <lineage>
        <taxon>Bacteria</taxon>
        <taxon>Pseudomonadati</taxon>
        <taxon>Pseudomonadota</taxon>
        <taxon>Alphaproteobacteria</taxon>
        <taxon>Hyphomicrobiales</taxon>
        <taxon>Nitrobacteraceae</taxon>
        <taxon>Nitrobacter</taxon>
    </lineage>
</organism>
<protein>
    <submittedName>
        <fullName evidence="1">Uncharacterized protein</fullName>
    </submittedName>
</protein>
<reference evidence="1 2" key="1">
    <citation type="submission" date="2017-02" db="EMBL/GenBank/DDBJ databases">
        <title>Genome sequence of the nitrite-oxidizing bacterium Nitrobacter vulgaris strain Ab1.</title>
        <authorList>
            <person name="Mellbye B.L."/>
            <person name="Davis E.W."/>
            <person name="Spieck E."/>
            <person name="Chang J.H."/>
            <person name="Bottomley P.J."/>
            <person name="Sayavedra-Soto L.A."/>
        </authorList>
    </citation>
    <scope>NUCLEOTIDE SEQUENCE [LARGE SCALE GENOMIC DNA]</scope>
    <source>
        <strain evidence="1 2">Ab1</strain>
    </source>
</reference>
<dbReference type="EMBL" id="MWPQ01000039">
    <property type="protein sequence ID" value="OPH83085.1"/>
    <property type="molecule type" value="Genomic_DNA"/>
</dbReference>
<dbReference type="Proteomes" id="UP000189940">
    <property type="component" value="Unassembled WGS sequence"/>
</dbReference>
<evidence type="ECO:0000313" key="1">
    <source>
        <dbReference type="EMBL" id="OPH83085.1"/>
    </source>
</evidence>
<keyword evidence="2" id="KW-1185">Reference proteome</keyword>